<evidence type="ECO:0000259" key="1">
    <source>
        <dbReference type="PROSITE" id="PS50995"/>
    </source>
</evidence>
<dbReference type="InterPro" id="IPR039422">
    <property type="entry name" value="MarR/SlyA-like"/>
</dbReference>
<dbReference type="PANTHER" id="PTHR33164:SF57">
    <property type="entry name" value="MARR-FAMILY TRANSCRIPTIONAL REGULATOR"/>
    <property type="match status" value="1"/>
</dbReference>
<dbReference type="PANTHER" id="PTHR33164">
    <property type="entry name" value="TRANSCRIPTIONAL REGULATOR, MARR FAMILY"/>
    <property type="match status" value="1"/>
</dbReference>
<dbReference type="RefSeq" id="WP_344228418.1">
    <property type="nucleotide sequence ID" value="NZ_BAAALH010000002.1"/>
</dbReference>
<reference evidence="3" key="1">
    <citation type="journal article" date="2019" name="Int. J. Syst. Evol. Microbiol.">
        <title>The Global Catalogue of Microorganisms (GCM) 10K type strain sequencing project: providing services to taxonomists for standard genome sequencing and annotation.</title>
        <authorList>
            <consortium name="The Broad Institute Genomics Platform"/>
            <consortium name="The Broad Institute Genome Sequencing Center for Infectious Disease"/>
            <person name="Wu L."/>
            <person name="Ma J."/>
        </authorList>
    </citation>
    <scope>NUCLEOTIDE SEQUENCE [LARGE SCALE GENOMIC DNA]</scope>
    <source>
        <strain evidence="3">CGMCC 1.12125</strain>
    </source>
</reference>
<sequence>MNDADTEIASIEYESLVFSRHQSEMSGRSRRTGGVLDQSAYTLLTLLQAGGPASIGELSAITGLDASTLNRQTAALLRDGHAERIPDPDGGMARKFRLTPAGESAVDEERRGSRAVLQDLLEQWSQQDRETFATLLGRFNRSIEDRSGRTWPRF</sequence>
<dbReference type="SMART" id="SM00347">
    <property type="entry name" value="HTH_MARR"/>
    <property type="match status" value="1"/>
</dbReference>
<evidence type="ECO:0000313" key="2">
    <source>
        <dbReference type="EMBL" id="MFC4429428.1"/>
    </source>
</evidence>
<evidence type="ECO:0000313" key="3">
    <source>
        <dbReference type="Proteomes" id="UP001595965"/>
    </source>
</evidence>
<protein>
    <submittedName>
        <fullName evidence="2">MarR family winged helix-turn-helix transcriptional regulator</fullName>
    </submittedName>
</protein>
<dbReference type="InterPro" id="IPR036390">
    <property type="entry name" value="WH_DNA-bd_sf"/>
</dbReference>
<feature type="domain" description="HTH marR-type" evidence="1">
    <location>
        <begin position="1"/>
        <end position="141"/>
    </location>
</feature>
<dbReference type="EMBL" id="JBHSEN010000001">
    <property type="protein sequence ID" value="MFC4429428.1"/>
    <property type="molecule type" value="Genomic_DNA"/>
</dbReference>
<gene>
    <name evidence="2" type="ORF">ACFO0K_07020</name>
</gene>
<proteinExistence type="predicted"/>
<dbReference type="SUPFAM" id="SSF46785">
    <property type="entry name" value="Winged helix' DNA-binding domain"/>
    <property type="match status" value="1"/>
</dbReference>
<dbReference type="InterPro" id="IPR000835">
    <property type="entry name" value="HTH_MarR-typ"/>
</dbReference>
<name>A0ABV8XXF0_9MICC</name>
<comment type="caution">
    <text evidence="2">The sequence shown here is derived from an EMBL/GenBank/DDBJ whole genome shotgun (WGS) entry which is preliminary data.</text>
</comment>
<dbReference type="Gene3D" id="1.10.10.10">
    <property type="entry name" value="Winged helix-like DNA-binding domain superfamily/Winged helix DNA-binding domain"/>
    <property type="match status" value="1"/>
</dbReference>
<dbReference type="InterPro" id="IPR036388">
    <property type="entry name" value="WH-like_DNA-bd_sf"/>
</dbReference>
<keyword evidence="3" id="KW-1185">Reference proteome</keyword>
<dbReference type="PROSITE" id="PS50995">
    <property type="entry name" value="HTH_MARR_2"/>
    <property type="match status" value="1"/>
</dbReference>
<organism evidence="2 3">
    <name type="scientific">Citricoccus alkalitolerans</name>
    <dbReference type="NCBI Taxonomy" id="246603"/>
    <lineage>
        <taxon>Bacteria</taxon>
        <taxon>Bacillati</taxon>
        <taxon>Actinomycetota</taxon>
        <taxon>Actinomycetes</taxon>
        <taxon>Micrococcales</taxon>
        <taxon>Micrococcaceae</taxon>
        <taxon>Citricoccus</taxon>
    </lineage>
</organism>
<accession>A0ABV8XXF0</accession>
<dbReference type="Proteomes" id="UP001595965">
    <property type="component" value="Unassembled WGS sequence"/>
</dbReference>
<dbReference type="Pfam" id="PF12802">
    <property type="entry name" value="MarR_2"/>
    <property type="match status" value="1"/>
</dbReference>